<dbReference type="Proteomes" id="UP000004117">
    <property type="component" value="Unassembled WGS sequence"/>
</dbReference>
<comment type="caution">
    <text evidence="1">The sequence shown here is derived from an EMBL/GenBank/DDBJ whole genome shotgun (WGS) entry which is preliminary data.</text>
</comment>
<evidence type="ECO:0000313" key="2">
    <source>
        <dbReference type="Proteomes" id="UP000004117"/>
    </source>
</evidence>
<reference evidence="1 2" key="1">
    <citation type="submission" date="2012-04" db="EMBL/GenBank/DDBJ databases">
        <authorList>
            <person name="Weinstock G."/>
            <person name="Sodergren E."/>
            <person name="Lobos E.A."/>
            <person name="Fulton L."/>
            <person name="Fulton R."/>
            <person name="Courtney L."/>
            <person name="Fronick C."/>
            <person name="O'Laughlin M."/>
            <person name="Godfrey J."/>
            <person name="Wilson R.M."/>
            <person name="Miner T."/>
            <person name="Farmer C."/>
            <person name="Delehaunty K."/>
            <person name="Cordes M."/>
            <person name="Minx P."/>
            <person name="Tomlinson C."/>
            <person name="Chen J."/>
            <person name="Wollam A."/>
            <person name="Pepin K.H."/>
            <person name="Bhonagiri V."/>
            <person name="Zhang X."/>
            <person name="Suruliraj S."/>
            <person name="Warren W."/>
            <person name="Mitreva M."/>
            <person name="Mardis E.R."/>
            <person name="Wilson R.K."/>
        </authorList>
    </citation>
    <scope>NUCLEOTIDE SEQUENCE [LARGE SCALE GENOMIC DNA]</scope>
    <source>
        <strain evidence="1 2">ERV63</strain>
    </source>
</reference>
<name>A0AAV3GP95_ENTFL</name>
<evidence type="ECO:0000313" key="1">
    <source>
        <dbReference type="EMBL" id="EJV19576.1"/>
    </source>
</evidence>
<dbReference type="EMBL" id="ALZR01000022">
    <property type="protein sequence ID" value="EJV19576.1"/>
    <property type="molecule type" value="Genomic_DNA"/>
</dbReference>
<accession>A0AAV3GP95</accession>
<gene>
    <name evidence="1" type="ORF">HMPREF1336_00483</name>
</gene>
<sequence>MVVVGFTEHANAADFIPGKIVESEEFDDSERVVVLPDGAAISGGIFEIDDPNLFPEPVVIDTETSPLAITTNEYKKMVEAKPLINRADLVRRGSPAPTTAAGTYTVPNNGLYRSNYFSGRGWRFAGYNFRPASGTGAYLRWQTYNESALVGTTRNARDTYNTGTGFGTIMTPGYSMYFTGPGNLTTYYSFNPAPNSYYIVRNW</sequence>
<dbReference type="AlphaFoldDB" id="A0AAV3GP95"/>
<proteinExistence type="predicted"/>
<protein>
    <submittedName>
        <fullName evidence="1">Uncharacterized protein</fullName>
    </submittedName>
</protein>
<organism evidence="1 2">
    <name type="scientific">Enterococcus faecalis ERV63</name>
    <dbReference type="NCBI Taxonomy" id="1134793"/>
    <lineage>
        <taxon>Bacteria</taxon>
        <taxon>Bacillati</taxon>
        <taxon>Bacillota</taxon>
        <taxon>Bacilli</taxon>
        <taxon>Lactobacillales</taxon>
        <taxon>Enterococcaceae</taxon>
        <taxon>Enterococcus</taxon>
    </lineage>
</organism>